<evidence type="ECO:0000259" key="8">
    <source>
        <dbReference type="PROSITE" id="PS51462"/>
    </source>
</evidence>
<dbReference type="PROSITE" id="PS51462">
    <property type="entry name" value="NUDIX"/>
    <property type="match status" value="1"/>
</dbReference>
<evidence type="ECO:0000313" key="10">
    <source>
        <dbReference type="Proteomes" id="UP000029553"/>
    </source>
</evidence>
<feature type="domain" description="Nudix hydrolase" evidence="8">
    <location>
        <begin position="51"/>
        <end position="183"/>
    </location>
</feature>
<organism evidence="9 10">
    <name type="scientific">Comamonas testosteroni</name>
    <name type="common">Pseudomonas testosteroni</name>
    <dbReference type="NCBI Taxonomy" id="285"/>
    <lineage>
        <taxon>Bacteria</taxon>
        <taxon>Pseudomonadati</taxon>
        <taxon>Pseudomonadota</taxon>
        <taxon>Betaproteobacteria</taxon>
        <taxon>Burkholderiales</taxon>
        <taxon>Comamonadaceae</taxon>
        <taxon>Comamonas</taxon>
    </lineage>
</organism>
<keyword evidence="5" id="KW-0378">Hydrolase</keyword>
<comment type="caution">
    <text evidence="9">The sequence shown here is derived from an EMBL/GenBank/DDBJ whole genome shotgun (WGS) entry which is preliminary data.</text>
</comment>
<dbReference type="PANTHER" id="PTHR11839">
    <property type="entry name" value="UDP/ADP-SUGAR PYROPHOSPHATASE"/>
    <property type="match status" value="1"/>
</dbReference>
<dbReference type="PROSITE" id="PS00893">
    <property type="entry name" value="NUDIX_BOX"/>
    <property type="match status" value="1"/>
</dbReference>
<dbReference type="InterPro" id="IPR015797">
    <property type="entry name" value="NUDIX_hydrolase-like_dom_sf"/>
</dbReference>
<reference evidence="9 10" key="1">
    <citation type="submission" date="2013-09" db="EMBL/GenBank/DDBJ databases">
        <title>High correlation between genotypes and phenotypes of environmental bacteria Comamonas testosteroni strains.</title>
        <authorList>
            <person name="Liu L."/>
            <person name="Zhu W."/>
            <person name="Xia X."/>
            <person name="Xu B."/>
            <person name="Luo M."/>
            <person name="Wang G."/>
        </authorList>
    </citation>
    <scope>NUCLEOTIDE SEQUENCE [LARGE SCALE GENOMIC DNA]</scope>
    <source>
        <strain evidence="9 10">JL40</strain>
    </source>
</reference>
<name>A0A096FLA4_COMTE</name>
<dbReference type="GO" id="GO:0006753">
    <property type="term" value="P:nucleoside phosphate metabolic process"/>
    <property type="evidence" value="ECO:0007669"/>
    <property type="project" value="TreeGrafter"/>
</dbReference>
<comment type="catalytic activity">
    <reaction evidence="1">
        <text>GDP-alpha-D-mannose + H2O = alpha-D-mannose 1-phosphate + GMP + 2 H(+)</text>
        <dbReference type="Rhea" id="RHEA:27978"/>
        <dbReference type="ChEBI" id="CHEBI:15377"/>
        <dbReference type="ChEBI" id="CHEBI:15378"/>
        <dbReference type="ChEBI" id="CHEBI:57527"/>
        <dbReference type="ChEBI" id="CHEBI:58115"/>
        <dbReference type="ChEBI" id="CHEBI:58409"/>
    </reaction>
</comment>
<dbReference type="GO" id="GO:0016787">
    <property type="term" value="F:hydrolase activity"/>
    <property type="evidence" value="ECO:0007669"/>
    <property type="project" value="UniProtKB-KW"/>
</dbReference>
<dbReference type="Proteomes" id="UP000029553">
    <property type="component" value="Unassembled WGS sequence"/>
</dbReference>
<protein>
    <recommendedName>
        <fullName evidence="4">GDP-mannose pyrophosphatase</fullName>
    </recommendedName>
    <alternativeName>
        <fullName evidence="6">GDP-mannose hydrolase</fullName>
    </alternativeName>
    <alternativeName>
        <fullName evidence="7">GDPMK</fullName>
    </alternativeName>
</protein>
<comment type="cofactor">
    <cofactor evidence="2">
        <name>Mg(2+)</name>
        <dbReference type="ChEBI" id="CHEBI:18420"/>
    </cofactor>
</comment>
<gene>
    <name evidence="9" type="ORF">P353_09525</name>
</gene>
<dbReference type="InterPro" id="IPR020084">
    <property type="entry name" value="NUDIX_hydrolase_CS"/>
</dbReference>
<sequence length="197" mass="21897">MTQQDKQAQESHLIEHSIKSELVHQGSFLQVRLDTVRLPHGGQATREYVVHPGAVVVIGLLDDGRVLLERQFRYPVGRVMTEFPAGKLDAGEQPLICAQRELLEETGYSAREWAYAGPMHLAIGYSDEVIHIFFARGLTAGERQLDADEFLDVCSMTPAELLDGVRGGHVTDAKTLSCCLWLQNVQSGAWSLEWKPA</sequence>
<dbReference type="InterPro" id="IPR000086">
    <property type="entry name" value="NUDIX_hydrolase_dom"/>
</dbReference>
<proteinExistence type="inferred from homology"/>
<evidence type="ECO:0000256" key="4">
    <source>
        <dbReference type="ARBA" id="ARBA00016377"/>
    </source>
</evidence>
<dbReference type="AlphaFoldDB" id="A0A096FLA4"/>
<dbReference type="EMBL" id="AWOR01000042">
    <property type="protein sequence ID" value="KGH30709.1"/>
    <property type="molecule type" value="Genomic_DNA"/>
</dbReference>
<dbReference type="PANTHER" id="PTHR11839:SF18">
    <property type="entry name" value="NUDIX HYDROLASE DOMAIN-CONTAINING PROTEIN"/>
    <property type="match status" value="1"/>
</dbReference>
<dbReference type="GO" id="GO:0019693">
    <property type="term" value="P:ribose phosphate metabolic process"/>
    <property type="evidence" value="ECO:0007669"/>
    <property type="project" value="TreeGrafter"/>
</dbReference>
<evidence type="ECO:0000256" key="6">
    <source>
        <dbReference type="ARBA" id="ARBA00032162"/>
    </source>
</evidence>
<dbReference type="RefSeq" id="WP_034368260.1">
    <property type="nucleotide sequence ID" value="NZ_AWOR01000042.1"/>
</dbReference>
<evidence type="ECO:0000313" key="9">
    <source>
        <dbReference type="EMBL" id="KGH30709.1"/>
    </source>
</evidence>
<evidence type="ECO:0000256" key="5">
    <source>
        <dbReference type="ARBA" id="ARBA00022801"/>
    </source>
</evidence>
<evidence type="ECO:0000256" key="1">
    <source>
        <dbReference type="ARBA" id="ARBA00000847"/>
    </source>
</evidence>
<dbReference type="SUPFAM" id="SSF55811">
    <property type="entry name" value="Nudix"/>
    <property type="match status" value="1"/>
</dbReference>
<accession>A0A096FLA4</accession>
<evidence type="ECO:0000256" key="7">
    <source>
        <dbReference type="ARBA" id="ARBA00032272"/>
    </source>
</evidence>
<dbReference type="Pfam" id="PF00293">
    <property type="entry name" value="NUDIX"/>
    <property type="match status" value="1"/>
</dbReference>
<evidence type="ECO:0000256" key="2">
    <source>
        <dbReference type="ARBA" id="ARBA00001946"/>
    </source>
</evidence>
<evidence type="ECO:0000256" key="3">
    <source>
        <dbReference type="ARBA" id="ARBA00007275"/>
    </source>
</evidence>
<dbReference type="Gene3D" id="3.90.79.10">
    <property type="entry name" value="Nucleoside Triphosphate Pyrophosphohydrolase"/>
    <property type="match status" value="1"/>
</dbReference>
<comment type="similarity">
    <text evidence="3">Belongs to the Nudix hydrolase family. NudK subfamily.</text>
</comment>